<dbReference type="InterPro" id="IPR029044">
    <property type="entry name" value="Nucleotide-diphossugar_trans"/>
</dbReference>
<dbReference type="Pfam" id="PF00535">
    <property type="entry name" value="Glycos_transf_2"/>
    <property type="match status" value="1"/>
</dbReference>
<evidence type="ECO:0000313" key="2">
    <source>
        <dbReference type="EMBL" id="GAA1970983.1"/>
    </source>
</evidence>
<dbReference type="SUPFAM" id="SSF53448">
    <property type="entry name" value="Nucleotide-diphospho-sugar transferases"/>
    <property type="match status" value="1"/>
</dbReference>
<sequence length="308" mass="34266">MTDLELTVIVPTRERPGLLKETVDSIVASARAASEKLGATVRVLVVDDASPTDSTRELIAALGAEAAAVGTAVSVDYARVEVHDGRKDPGAAIALGVSLARSRYLTIFGDDDIMLPGHITLHLRNMRRGADVSAASYYITDGQLNRQFAKRRRAAHLGDLLIGRIDVNDGAFVRTELIQAVELDPALLAQMLYPVWATLLIDGRKFVYSRTPTFLYRRHDANISSVNKDAEDAALRKSLQEKYRALASERLGSVPEPRKVDWARHKREWRYSKKGYVRWRMAATELAVKRNPVVRKAFRMPPLPPKQS</sequence>
<comment type="caution">
    <text evidence="2">The sequence shown here is derived from an EMBL/GenBank/DDBJ whole genome shotgun (WGS) entry which is preliminary data.</text>
</comment>
<feature type="domain" description="Glycosyltransferase 2-like" evidence="1">
    <location>
        <begin position="7"/>
        <end position="151"/>
    </location>
</feature>
<reference evidence="2 3" key="1">
    <citation type="journal article" date="2019" name="Int. J. Syst. Evol. Microbiol.">
        <title>The Global Catalogue of Microorganisms (GCM) 10K type strain sequencing project: providing services to taxonomists for standard genome sequencing and annotation.</title>
        <authorList>
            <consortium name="The Broad Institute Genomics Platform"/>
            <consortium name="The Broad Institute Genome Sequencing Center for Infectious Disease"/>
            <person name="Wu L."/>
            <person name="Ma J."/>
        </authorList>
    </citation>
    <scope>NUCLEOTIDE SEQUENCE [LARGE SCALE GENOMIC DNA]</scope>
    <source>
        <strain evidence="2 3">JCM 16013</strain>
    </source>
</reference>
<proteinExistence type="predicted"/>
<dbReference type="RefSeq" id="WP_344657885.1">
    <property type="nucleotide sequence ID" value="NZ_BAAAQM010000016.1"/>
</dbReference>
<name>A0ABN2RLT1_9ACTN</name>
<dbReference type="CDD" id="cd00761">
    <property type="entry name" value="Glyco_tranf_GTA_type"/>
    <property type="match status" value="1"/>
</dbReference>
<dbReference type="PANTHER" id="PTHR22916:SF3">
    <property type="entry name" value="UDP-GLCNAC:BETAGAL BETA-1,3-N-ACETYLGLUCOSAMINYLTRANSFERASE-LIKE PROTEIN 1"/>
    <property type="match status" value="1"/>
</dbReference>
<accession>A0ABN2RLT1</accession>
<gene>
    <name evidence="2" type="ORF">GCM10009838_32810</name>
</gene>
<organism evidence="2 3">
    <name type="scientific">Catenulispora subtropica</name>
    <dbReference type="NCBI Taxonomy" id="450798"/>
    <lineage>
        <taxon>Bacteria</taxon>
        <taxon>Bacillati</taxon>
        <taxon>Actinomycetota</taxon>
        <taxon>Actinomycetes</taxon>
        <taxon>Catenulisporales</taxon>
        <taxon>Catenulisporaceae</taxon>
        <taxon>Catenulispora</taxon>
    </lineage>
</organism>
<dbReference type="Gene3D" id="3.90.550.10">
    <property type="entry name" value="Spore Coat Polysaccharide Biosynthesis Protein SpsA, Chain A"/>
    <property type="match status" value="1"/>
</dbReference>
<dbReference type="PANTHER" id="PTHR22916">
    <property type="entry name" value="GLYCOSYLTRANSFERASE"/>
    <property type="match status" value="1"/>
</dbReference>
<dbReference type="Proteomes" id="UP001499854">
    <property type="component" value="Unassembled WGS sequence"/>
</dbReference>
<protein>
    <recommendedName>
        <fullName evidence="1">Glycosyltransferase 2-like domain-containing protein</fullName>
    </recommendedName>
</protein>
<keyword evidence="3" id="KW-1185">Reference proteome</keyword>
<evidence type="ECO:0000259" key="1">
    <source>
        <dbReference type="Pfam" id="PF00535"/>
    </source>
</evidence>
<evidence type="ECO:0000313" key="3">
    <source>
        <dbReference type="Proteomes" id="UP001499854"/>
    </source>
</evidence>
<dbReference type="EMBL" id="BAAAQM010000016">
    <property type="protein sequence ID" value="GAA1970983.1"/>
    <property type="molecule type" value="Genomic_DNA"/>
</dbReference>
<dbReference type="InterPro" id="IPR001173">
    <property type="entry name" value="Glyco_trans_2-like"/>
</dbReference>